<organism evidence="3 4">
    <name type="scientific">Bimuria novae-zelandiae CBS 107.79</name>
    <dbReference type="NCBI Taxonomy" id="1447943"/>
    <lineage>
        <taxon>Eukaryota</taxon>
        <taxon>Fungi</taxon>
        <taxon>Dikarya</taxon>
        <taxon>Ascomycota</taxon>
        <taxon>Pezizomycotina</taxon>
        <taxon>Dothideomycetes</taxon>
        <taxon>Pleosporomycetidae</taxon>
        <taxon>Pleosporales</taxon>
        <taxon>Massarineae</taxon>
        <taxon>Didymosphaeriaceae</taxon>
        <taxon>Bimuria</taxon>
    </lineage>
</organism>
<accession>A0A6A5V4A1</accession>
<feature type="compositionally biased region" description="Low complexity" evidence="1">
    <location>
        <begin position="49"/>
        <end position="71"/>
    </location>
</feature>
<feature type="region of interest" description="Disordered" evidence="1">
    <location>
        <begin position="346"/>
        <end position="410"/>
    </location>
</feature>
<sequence>MARNLTTVVVTVTDYTTVYPTLLPTTSNLEVFPSVTQIPPVGTLSPNVSTRPSLSTRSSLSTRTSLSTKPSLSTFKTSIRSTHISSPTPSSSLHVSFSTSVSSSLTTSSEVTALPTGWPNPSDAPQEKHHNNALPILMMIFLVTVALFFLGALVYFAFRLARGHCEDCRGKTAEIIHLKQRLAGKEPITPAMVQRREAELDQAAAEDGQRSEKVVISEEALKQGIGFMLPREVFESGFTIVRDGNKADDEASVQPSDDSKRFTPFHYDKVELPRAASSLELHRQLSATSSAPSSTIWQNRAQALETLTNQNNEEATPSFWNLKRFFVGPPPNNAVAEQQRALVGLRTYSNPGPAPSAPVHRPENLNPYTFNSQAAHFDTTGRSDSDSGRGSSEPVPQRYPQPRREPIETGFITIAVDDATAYGAETEEERARRADWLRQKRRTGGYGGMASLLTPSMQWQGPVPSRL</sequence>
<dbReference type="OrthoDB" id="3796510at2759"/>
<keyword evidence="2" id="KW-0812">Transmembrane</keyword>
<keyword evidence="2" id="KW-1133">Transmembrane helix</keyword>
<keyword evidence="4" id="KW-1185">Reference proteome</keyword>
<proteinExistence type="predicted"/>
<keyword evidence="2" id="KW-0472">Membrane</keyword>
<protein>
    <submittedName>
        <fullName evidence="3">Uncharacterized protein</fullName>
    </submittedName>
</protein>
<evidence type="ECO:0000256" key="1">
    <source>
        <dbReference type="SAM" id="MobiDB-lite"/>
    </source>
</evidence>
<reference evidence="3" key="1">
    <citation type="journal article" date="2020" name="Stud. Mycol.">
        <title>101 Dothideomycetes genomes: a test case for predicting lifestyles and emergence of pathogens.</title>
        <authorList>
            <person name="Haridas S."/>
            <person name="Albert R."/>
            <person name="Binder M."/>
            <person name="Bloem J."/>
            <person name="Labutti K."/>
            <person name="Salamov A."/>
            <person name="Andreopoulos B."/>
            <person name="Baker S."/>
            <person name="Barry K."/>
            <person name="Bills G."/>
            <person name="Bluhm B."/>
            <person name="Cannon C."/>
            <person name="Castanera R."/>
            <person name="Culley D."/>
            <person name="Daum C."/>
            <person name="Ezra D."/>
            <person name="Gonzalez J."/>
            <person name="Henrissat B."/>
            <person name="Kuo A."/>
            <person name="Liang C."/>
            <person name="Lipzen A."/>
            <person name="Lutzoni F."/>
            <person name="Magnuson J."/>
            <person name="Mondo S."/>
            <person name="Nolan M."/>
            <person name="Ohm R."/>
            <person name="Pangilinan J."/>
            <person name="Park H.-J."/>
            <person name="Ramirez L."/>
            <person name="Alfaro M."/>
            <person name="Sun H."/>
            <person name="Tritt A."/>
            <person name="Yoshinaga Y."/>
            <person name="Zwiers L.-H."/>
            <person name="Turgeon B."/>
            <person name="Goodwin S."/>
            <person name="Spatafora J."/>
            <person name="Crous P."/>
            <person name="Grigoriev I."/>
        </authorList>
    </citation>
    <scope>NUCLEOTIDE SEQUENCE</scope>
    <source>
        <strain evidence="3">CBS 107.79</strain>
    </source>
</reference>
<dbReference type="AlphaFoldDB" id="A0A6A5V4A1"/>
<evidence type="ECO:0000256" key="2">
    <source>
        <dbReference type="SAM" id="Phobius"/>
    </source>
</evidence>
<name>A0A6A5V4A1_9PLEO</name>
<feature type="region of interest" description="Disordered" evidence="1">
    <location>
        <begin position="40"/>
        <end position="71"/>
    </location>
</feature>
<dbReference type="EMBL" id="ML976724">
    <property type="protein sequence ID" value="KAF1968147.1"/>
    <property type="molecule type" value="Genomic_DNA"/>
</dbReference>
<feature type="transmembrane region" description="Helical" evidence="2">
    <location>
        <begin position="136"/>
        <end position="158"/>
    </location>
</feature>
<gene>
    <name evidence="3" type="ORF">BU23DRAFT_656899</name>
</gene>
<evidence type="ECO:0000313" key="3">
    <source>
        <dbReference type="EMBL" id="KAF1968147.1"/>
    </source>
</evidence>
<dbReference type="Proteomes" id="UP000800036">
    <property type="component" value="Unassembled WGS sequence"/>
</dbReference>
<evidence type="ECO:0000313" key="4">
    <source>
        <dbReference type="Proteomes" id="UP000800036"/>
    </source>
</evidence>
<feature type="region of interest" description="Disordered" evidence="1">
    <location>
        <begin position="444"/>
        <end position="467"/>
    </location>
</feature>